<reference evidence="4 5" key="1">
    <citation type="journal article" date="2003" name="DNA Res.">
        <title>Complete genome structure of Gloeobacter violaceus PCC 7421, a cyanobacterium that lacks thylakoids.</title>
        <authorList>
            <person name="Nakamura Y."/>
            <person name="Kaneko T."/>
            <person name="Sato S."/>
            <person name="Mimuro M."/>
            <person name="Miyashita H."/>
            <person name="Tsuchiya T."/>
            <person name="Sasamoto S."/>
            <person name="Watanabe A."/>
            <person name="Kawashima K."/>
            <person name="Kishida Y."/>
            <person name="Kiyokawa C."/>
            <person name="Kohara M."/>
            <person name="Matsumoto M."/>
            <person name="Matsuno A."/>
            <person name="Nakazaki N."/>
            <person name="Shimpo S."/>
            <person name="Takeuchi C."/>
            <person name="Yamada M."/>
            <person name="Tabata S."/>
        </authorList>
    </citation>
    <scope>NUCLEOTIDE SEQUENCE [LARGE SCALE GENOMIC DNA]</scope>
    <source>
        <strain evidence="5">ATCC 29082 / PCC 7421</strain>
    </source>
</reference>
<dbReference type="EMBL" id="BA000045">
    <property type="protein sequence ID" value="BAC88854.1"/>
    <property type="molecule type" value="Genomic_DNA"/>
</dbReference>
<dbReference type="Pfam" id="PF00583">
    <property type="entry name" value="Acetyltransf_1"/>
    <property type="match status" value="1"/>
</dbReference>
<dbReference type="InParanoid" id="Q7NM55"/>
<dbReference type="Gene3D" id="3.40.630.30">
    <property type="match status" value="1"/>
</dbReference>
<keyword evidence="1" id="KW-0808">Transferase</keyword>
<dbReference type="OrthoDB" id="9796129at2"/>
<keyword evidence="5" id="KW-1185">Reference proteome</keyword>
<reference evidence="4 5" key="2">
    <citation type="journal article" date="2003" name="DNA Res.">
        <title>Complete genome structure of Gloeobacter violaceus PCC 7421, a cyanobacterium that lacks thylakoids (supplement).</title>
        <authorList>
            <person name="Nakamura Y."/>
            <person name="Kaneko T."/>
            <person name="Sato S."/>
            <person name="Mimuro M."/>
            <person name="Miyashita H."/>
            <person name="Tsuchiya T."/>
            <person name="Sasamoto S."/>
            <person name="Watanabe A."/>
            <person name="Kawashima K."/>
            <person name="Kishida Y."/>
            <person name="Kiyokawa C."/>
            <person name="Kohara M."/>
            <person name="Matsumoto M."/>
            <person name="Matsuno A."/>
            <person name="Nakazaki N."/>
            <person name="Shimpo S."/>
            <person name="Takeuchi C."/>
            <person name="Yamada M."/>
            <person name="Tabata S."/>
        </authorList>
    </citation>
    <scope>NUCLEOTIDE SEQUENCE [LARGE SCALE GENOMIC DNA]</scope>
    <source>
        <strain evidence="5">ATCC 29082 / PCC 7421</strain>
    </source>
</reference>
<name>Q7NM55_GLOVI</name>
<dbReference type="AlphaFoldDB" id="Q7NM55"/>
<dbReference type="Proteomes" id="UP000000557">
    <property type="component" value="Chromosome"/>
</dbReference>
<dbReference type="SUPFAM" id="SSF55729">
    <property type="entry name" value="Acyl-CoA N-acyltransferases (Nat)"/>
    <property type="match status" value="1"/>
</dbReference>
<evidence type="ECO:0000313" key="5">
    <source>
        <dbReference type="Proteomes" id="UP000000557"/>
    </source>
</evidence>
<accession>Q7NM55</accession>
<evidence type="ECO:0000256" key="2">
    <source>
        <dbReference type="ARBA" id="ARBA00023315"/>
    </source>
</evidence>
<dbReference type="PANTHER" id="PTHR43877">
    <property type="entry name" value="AMINOALKYLPHOSPHONATE N-ACETYLTRANSFERASE-RELATED-RELATED"/>
    <property type="match status" value="1"/>
</dbReference>
<feature type="domain" description="N-acetyltransferase" evidence="3">
    <location>
        <begin position="75"/>
        <end position="213"/>
    </location>
</feature>
<dbReference type="CDD" id="cd04301">
    <property type="entry name" value="NAT_SF"/>
    <property type="match status" value="1"/>
</dbReference>
<dbReference type="EnsemblBacteria" id="BAC88854">
    <property type="protein sequence ID" value="BAC88854"/>
    <property type="gene ID" value="BAC88854"/>
</dbReference>
<dbReference type="InterPro" id="IPR050832">
    <property type="entry name" value="Bact_Acetyltransf"/>
</dbReference>
<proteinExistence type="predicted"/>
<dbReference type="InterPro" id="IPR000182">
    <property type="entry name" value="GNAT_dom"/>
</dbReference>
<protein>
    <submittedName>
        <fullName evidence="4">Gll0913 protein</fullName>
    </submittedName>
</protein>
<dbReference type="InterPro" id="IPR016181">
    <property type="entry name" value="Acyl_CoA_acyltransferase"/>
</dbReference>
<dbReference type="eggNOG" id="COG0456">
    <property type="taxonomic scope" value="Bacteria"/>
</dbReference>
<evidence type="ECO:0000256" key="1">
    <source>
        <dbReference type="ARBA" id="ARBA00022679"/>
    </source>
</evidence>
<keyword evidence="2" id="KW-0012">Acyltransferase</keyword>
<gene>
    <name evidence="4" type="ordered locus">gll0913</name>
</gene>
<evidence type="ECO:0000259" key="3">
    <source>
        <dbReference type="PROSITE" id="PS51186"/>
    </source>
</evidence>
<sequence length="223" mass="24589">MDAAGYDESAGLFTMSIRPARPTDSPEIAYLAYLANRSHLAVAPYDLFFPGSFEQRLGVLEQLVRARTVTWFHWSHFVVAEEQRRVAAVLAGYDSRAVGLHCLGEALYEIGWGERQIAELNERVEPFEGCTPSEGEHAWSIDHVATLPAYRDRGLASALLIHMVEKGRGLGFSAAQLNLYIGNSAAQRIYEKAGFRLVEKCTDPGFEEALGCPGIARMVLALT</sequence>
<organism evidence="4 5">
    <name type="scientific">Gloeobacter violaceus (strain ATCC 29082 / PCC 7421)</name>
    <dbReference type="NCBI Taxonomy" id="251221"/>
    <lineage>
        <taxon>Bacteria</taxon>
        <taxon>Bacillati</taxon>
        <taxon>Cyanobacteriota</taxon>
        <taxon>Cyanophyceae</taxon>
        <taxon>Gloeobacterales</taxon>
        <taxon>Gloeobacteraceae</taxon>
        <taxon>Gloeobacter</taxon>
    </lineage>
</organism>
<dbReference type="HOGENOM" id="CLU_1286736_0_0_3"/>
<dbReference type="PROSITE" id="PS51186">
    <property type="entry name" value="GNAT"/>
    <property type="match status" value="1"/>
</dbReference>
<dbReference type="STRING" id="251221.gene:10758391"/>
<evidence type="ECO:0000313" key="4">
    <source>
        <dbReference type="EMBL" id="BAC88854.1"/>
    </source>
</evidence>
<dbReference type="GO" id="GO:0016747">
    <property type="term" value="F:acyltransferase activity, transferring groups other than amino-acyl groups"/>
    <property type="evidence" value="ECO:0000318"/>
    <property type="project" value="GO_Central"/>
</dbReference>
<dbReference type="KEGG" id="gvi:gll0913"/>